<keyword evidence="4" id="KW-1185">Reference proteome</keyword>
<evidence type="ECO:0000259" key="3">
    <source>
        <dbReference type="PROSITE" id="PS51980"/>
    </source>
</evidence>
<evidence type="ECO:0000313" key="5">
    <source>
        <dbReference type="RefSeq" id="XP_031753640.1"/>
    </source>
</evidence>
<evidence type="ECO:0000313" key="6">
    <source>
        <dbReference type="Xenbase" id="XB-GENE-29099187"/>
    </source>
</evidence>
<dbReference type="RefSeq" id="XP_031753640.1">
    <property type="nucleotide sequence ID" value="XM_031897780.1"/>
</dbReference>
<dbReference type="Proteomes" id="UP000008143">
    <property type="component" value="Chromosome 1"/>
</dbReference>
<dbReference type="GeneID" id="448283"/>
<gene>
    <name evidence="5 6" type="primary">MGC89056</name>
</gene>
<evidence type="ECO:0000256" key="1">
    <source>
        <dbReference type="ARBA" id="ARBA00009171"/>
    </source>
</evidence>
<reference evidence="5" key="1">
    <citation type="submission" date="2025-08" db="UniProtKB">
        <authorList>
            <consortium name="RefSeq"/>
        </authorList>
    </citation>
    <scope>IDENTIFICATION</scope>
    <source>
        <strain evidence="5">Nigerian</strain>
        <tissue evidence="5">Liver and blood</tissue>
    </source>
</reference>
<dbReference type="InterPro" id="IPR031176">
    <property type="entry name" value="ELL/occludin"/>
</dbReference>
<accession>A0A8J1J9E4</accession>
<sequence>MNKREVALGNGHMIDVPDQQRDIRKVEMRPELLSGYIPAGHIPKPIVMPDYVVKYQEEDERERYKAVFNDQFAEYKELHAEVQAVMKKFSELDAVMQKLPRNPENQHEYERVAKVLQEYQKKKNEPTFLEKKERCEYLKNKLWHMKQRIQQYDKVMDWNDGYN</sequence>
<dbReference type="AlphaFoldDB" id="A0A8J1J9E4"/>
<evidence type="ECO:0000256" key="2">
    <source>
        <dbReference type="PROSITE-ProRule" id="PRU01324"/>
    </source>
</evidence>
<dbReference type="Gene3D" id="6.10.140.340">
    <property type="match status" value="1"/>
</dbReference>
<dbReference type="AGR" id="Xenbase:XB-GENE-29099187"/>
<evidence type="ECO:0000313" key="4">
    <source>
        <dbReference type="Proteomes" id="UP000008143"/>
    </source>
</evidence>
<dbReference type="SUPFAM" id="SSF144292">
    <property type="entry name" value="occludin/ELL-like"/>
    <property type="match status" value="1"/>
</dbReference>
<feature type="domain" description="OCEL" evidence="3">
    <location>
        <begin position="46"/>
        <end position="157"/>
    </location>
</feature>
<proteinExistence type="inferred from homology"/>
<dbReference type="InterPro" id="IPR010844">
    <property type="entry name" value="Occludin_ELL"/>
</dbReference>
<dbReference type="PANTHER" id="PTHR23288:SF3">
    <property type="entry name" value="MARVEL DOMAIN-CONTAINING PROTEIN 2"/>
    <property type="match status" value="1"/>
</dbReference>
<protein>
    <submittedName>
        <fullName evidence="5">MGC89056 protein isoform X2</fullName>
    </submittedName>
</protein>
<dbReference type="Pfam" id="PF07303">
    <property type="entry name" value="Occludin_ELL"/>
    <property type="match status" value="1"/>
</dbReference>
<organism evidence="4 5">
    <name type="scientific">Xenopus tropicalis</name>
    <name type="common">Western clawed frog</name>
    <name type="synonym">Silurana tropicalis</name>
    <dbReference type="NCBI Taxonomy" id="8364"/>
    <lineage>
        <taxon>Eukaryota</taxon>
        <taxon>Metazoa</taxon>
        <taxon>Chordata</taxon>
        <taxon>Craniata</taxon>
        <taxon>Vertebrata</taxon>
        <taxon>Euteleostomi</taxon>
        <taxon>Amphibia</taxon>
        <taxon>Batrachia</taxon>
        <taxon>Anura</taxon>
        <taxon>Pipoidea</taxon>
        <taxon>Pipidae</taxon>
        <taxon>Xenopodinae</taxon>
        <taxon>Xenopus</taxon>
        <taxon>Silurana</taxon>
    </lineage>
</organism>
<dbReference type="PANTHER" id="PTHR23288">
    <property type="entry name" value="OCCLUDIN AND RNA POLYMERASE II ELONGATION FACTOR ELL"/>
    <property type="match status" value="1"/>
</dbReference>
<dbReference type="PROSITE" id="PS51980">
    <property type="entry name" value="OCEL"/>
    <property type="match status" value="1"/>
</dbReference>
<comment type="similarity">
    <text evidence="1 2">Belongs to the ELL/occludin family.</text>
</comment>
<name>A0A8J1J9E4_XENTR</name>
<dbReference type="Xenbase" id="XB-GENE-29099187">
    <property type="gene designation" value="MGC89056"/>
</dbReference>
<dbReference type="OMA" id="LENQARC"/>